<evidence type="ECO:0000256" key="6">
    <source>
        <dbReference type="ARBA" id="ARBA00022529"/>
    </source>
</evidence>
<evidence type="ECO:0000256" key="8">
    <source>
        <dbReference type="ARBA" id="ARBA00022729"/>
    </source>
</evidence>
<evidence type="ECO:0000256" key="11">
    <source>
        <dbReference type="SAM" id="SignalP"/>
    </source>
</evidence>
<evidence type="ECO:0000313" key="13">
    <source>
        <dbReference type="Proteomes" id="UP000694380"/>
    </source>
</evidence>
<dbReference type="GO" id="GO:0005576">
    <property type="term" value="C:extracellular region"/>
    <property type="evidence" value="ECO:0007669"/>
    <property type="project" value="UniProtKB-SubCell"/>
</dbReference>
<evidence type="ECO:0000256" key="1">
    <source>
        <dbReference type="ARBA" id="ARBA00002585"/>
    </source>
</evidence>
<dbReference type="Ensembl" id="ENSCPBT00000027262.1">
    <property type="protein sequence ID" value="ENSCPBP00000023136.1"/>
    <property type="gene ID" value="ENSCPBG00000016520.1"/>
</dbReference>
<dbReference type="AlphaFoldDB" id="A0A8C3HU12"/>
<keyword evidence="13" id="KW-1185">Reference proteome</keyword>
<dbReference type="PANTHER" id="PTHR21007:SF1">
    <property type="entry name" value="LIVER-EXPRESSED ANTIMICROBIAL PEPTIDE 2"/>
    <property type="match status" value="1"/>
</dbReference>
<dbReference type="GO" id="GO:0061844">
    <property type="term" value="P:antimicrobial humoral immune response mediated by antimicrobial peptide"/>
    <property type="evidence" value="ECO:0007669"/>
    <property type="project" value="TreeGrafter"/>
</dbReference>
<evidence type="ECO:0000313" key="12">
    <source>
        <dbReference type="Ensembl" id="ENSCPBP00000023136.1"/>
    </source>
</evidence>
<name>A0A8C3HU12_CHRPI</name>
<comment type="similarity">
    <text evidence="3">Belongs to the LEAP2 family.</text>
</comment>
<comment type="subcellular location">
    <subcellularLocation>
        <location evidence="2">Secreted</location>
    </subcellularLocation>
</comment>
<evidence type="ECO:0000256" key="4">
    <source>
        <dbReference type="ARBA" id="ARBA00020494"/>
    </source>
</evidence>
<dbReference type="InterPro" id="IPR009955">
    <property type="entry name" value="LEAP-2"/>
</dbReference>
<dbReference type="GO" id="GO:0042742">
    <property type="term" value="P:defense response to bacterium"/>
    <property type="evidence" value="ECO:0007669"/>
    <property type="project" value="UniProtKB-KW"/>
</dbReference>
<gene>
    <name evidence="12" type="primary">LEAP2</name>
</gene>
<organism evidence="12 13">
    <name type="scientific">Chrysemys picta bellii</name>
    <name type="common">Western painted turtle</name>
    <name type="synonym">Emys bellii</name>
    <dbReference type="NCBI Taxonomy" id="8478"/>
    <lineage>
        <taxon>Eukaryota</taxon>
        <taxon>Metazoa</taxon>
        <taxon>Chordata</taxon>
        <taxon>Craniata</taxon>
        <taxon>Vertebrata</taxon>
        <taxon>Euteleostomi</taxon>
        <taxon>Archelosauria</taxon>
        <taxon>Testudinata</taxon>
        <taxon>Testudines</taxon>
        <taxon>Cryptodira</taxon>
        <taxon>Durocryptodira</taxon>
        <taxon>Testudinoidea</taxon>
        <taxon>Emydidae</taxon>
        <taxon>Chrysemys</taxon>
    </lineage>
</organism>
<dbReference type="Proteomes" id="UP000694380">
    <property type="component" value="Unplaced"/>
</dbReference>
<dbReference type="Gene3D" id="4.10.40.50">
    <property type="match status" value="1"/>
</dbReference>
<evidence type="ECO:0000256" key="7">
    <source>
        <dbReference type="ARBA" id="ARBA00022685"/>
    </source>
</evidence>
<keyword evidence="5" id="KW-0964">Secreted</keyword>
<evidence type="ECO:0000256" key="3">
    <source>
        <dbReference type="ARBA" id="ARBA00008047"/>
    </source>
</evidence>
<dbReference type="PANTHER" id="PTHR21007">
    <property type="entry name" value="LIVER EXPRESSED ANTIMICROBIAL PEPTIDE 2"/>
    <property type="match status" value="1"/>
</dbReference>
<feature type="chain" id="PRO_5034795043" description="Liver-expressed antimicrobial peptide 2" evidence="11">
    <location>
        <begin position="23"/>
        <end position="81"/>
    </location>
</feature>
<accession>A0A8C3HU12</accession>
<keyword evidence="10" id="KW-1015">Disulfide bond</keyword>
<dbReference type="GeneTree" id="ENSGT00390000013467"/>
<protein>
    <recommendedName>
        <fullName evidence="4">Liver-expressed antimicrobial peptide 2</fullName>
    </recommendedName>
</protein>
<feature type="signal peptide" evidence="11">
    <location>
        <begin position="1"/>
        <end position="22"/>
    </location>
</feature>
<reference evidence="12" key="1">
    <citation type="submission" date="2025-08" db="UniProtKB">
        <authorList>
            <consortium name="Ensembl"/>
        </authorList>
    </citation>
    <scope>IDENTIFICATION</scope>
</reference>
<keyword evidence="7" id="KW-0165">Cleavage on pair of basic residues</keyword>
<evidence type="ECO:0000256" key="2">
    <source>
        <dbReference type="ARBA" id="ARBA00004613"/>
    </source>
</evidence>
<proteinExistence type="inferred from homology"/>
<keyword evidence="6" id="KW-0929">Antimicrobial</keyword>
<reference evidence="12" key="2">
    <citation type="submission" date="2025-09" db="UniProtKB">
        <authorList>
            <consortium name="Ensembl"/>
        </authorList>
    </citation>
    <scope>IDENTIFICATION</scope>
</reference>
<comment type="function">
    <text evidence="1">Has an antimicrobial activity.</text>
</comment>
<keyword evidence="9" id="KW-0044">Antibiotic</keyword>
<sequence>MQYLKVIAVLLLCAALLSQIHSASLHRPSSHLTRQRRMTPFWRGISLRPIGAICRDDSECVSRLCRGHEDPRELSWKMEYH</sequence>
<evidence type="ECO:0000256" key="10">
    <source>
        <dbReference type="ARBA" id="ARBA00023157"/>
    </source>
</evidence>
<evidence type="ECO:0000256" key="9">
    <source>
        <dbReference type="ARBA" id="ARBA00023022"/>
    </source>
</evidence>
<dbReference type="Pfam" id="PF07359">
    <property type="entry name" value="LEAP-2"/>
    <property type="match status" value="1"/>
</dbReference>
<keyword evidence="8 11" id="KW-0732">Signal</keyword>
<evidence type="ECO:0000256" key="5">
    <source>
        <dbReference type="ARBA" id="ARBA00022525"/>
    </source>
</evidence>